<dbReference type="AlphaFoldDB" id="A0A8X7T0P1"/>
<feature type="transmembrane region" description="Helical" evidence="2">
    <location>
        <begin position="26"/>
        <end position="50"/>
    </location>
</feature>
<reference evidence="3" key="1">
    <citation type="submission" date="2016-04" db="EMBL/GenBank/DDBJ databases">
        <authorList>
            <person name="Nguyen H.D."/>
            <person name="Samba Siva P."/>
            <person name="Cullis J."/>
            <person name="Levesque C.A."/>
            <person name="Hambleton S."/>
        </authorList>
    </citation>
    <scope>NUCLEOTIDE SEQUENCE</scope>
    <source>
        <strain evidence="3">DAOMC 236426</strain>
    </source>
</reference>
<gene>
    <name evidence="3" type="ORF">A4X06_0g414</name>
</gene>
<feature type="transmembrane region" description="Helical" evidence="2">
    <location>
        <begin position="96"/>
        <end position="117"/>
    </location>
</feature>
<keyword evidence="4" id="KW-1185">Reference proteome</keyword>
<proteinExistence type="predicted"/>
<evidence type="ECO:0000256" key="1">
    <source>
        <dbReference type="SAM" id="MobiDB-lite"/>
    </source>
</evidence>
<evidence type="ECO:0000313" key="4">
    <source>
        <dbReference type="Proteomes" id="UP000077684"/>
    </source>
</evidence>
<feature type="compositionally biased region" description="Basic and acidic residues" evidence="1">
    <location>
        <begin position="7"/>
        <end position="22"/>
    </location>
</feature>
<feature type="region of interest" description="Disordered" evidence="1">
    <location>
        <begin position="1"/>
        <end position="22"/>
    </location>
</feature>
<evidence type="ECO:0000313" key="3">
    <source>
        <dbReference type="EMBL" id="KAE8255464.1"/>
    </source>
</evidence>
<keyword evidence="2" id="KW-1133">Transmembrane helix</keyword>
<dbReference type="EMBL" id="LWDE02000020">
    <property type="protein sequence ID" value="KAE8255464.1"/>
    <property type="molecule type" value="Genomic_DNA"/>
</dbReference>
<protein>
    <submittedName>
        <fullName evidence="3">Uncharacterized protein</fullName>
    </submittedName>
</protein>
<evidence type="ECO:0000256" key="2">
    <source>
        <dbReference type="SAM" id="Phobius"/>
    </source>
</evidence>
<accession>A0A8X7T0P1</accession>
<dbReference type="Proteomes" id="UP000077684">
    <property type="component" value="Unassembled WGS sequence"/>
</dbReference>
<sequence>MRAMPSKFERVETRDPGKGSERAPRCLCHGAIAWTAFVALYSLIGSIFLFKNGQFLFFNFPEAQIYGGIGMGVMAICVISIIGLSNSAYLWTRVCFYIWPIIIFASSIRASLMIFQLNRQQGKIIWECNNGGQLWGSSKEAGTSSAHMPSGVCSAGFHSLYIAFVFSLLIDIGCQLYAYFMVWRFMKRIEHYKALSSSLSY</sequence>
<comment type="caution">
    <text evidence="3">The sequence shown here is derived from an EMBL/GenBank/DDBJ whole genome shotgun (WGS) entry which is preliminary data.</text>
</comment>
<reference evidence="3" key="2">
    <citation type="journal article" date="2019" name="IMA Fungus">
        <title>Genome sequencing and comparison of five Tilletia species to identify candidate genes for the detection of regulated species infecting wheat.</title>
        <authorList>
            <person name="Nguyen H.D.T."/>
            <person name="Sultana T."/>
            <person name="Kesanakurti P."/>
            <person name="Hambleton S."/>
        </authorList>
    </citation>
    <scope>NUCLEOTIDE SEQUENCE</scope>
    <source>
        <strain evidence="3">DAOMC 236426</strain>
    </source>
</reference>
<organism evidence="3 4">
    <name type="scientific">Tilletia controversa</name>
    <name type="common">dwarf bunt fungus</name>
    <dbReference type="NCBI Taxonomy" id="13291"/>
    <lineage>
        <taxon>Eukaryota</taxon>
        <taxon>Fungi</taxon>
        <taxon>Dikarya</taxon>
        <taxon>Basidiomycota</taxon>
        <taxon>Ustilaginomycotina</taxon>
        <taxon>Exobasidiomycetes</taxon>
        <taxon>Tilletiales</taxon>
        <taxon>Tilletiaceae</taxon>
        <taxon>Tilletia</taxon>
    </lineage>
</organism>
<keyword evidence="2" id="KW-0812">Transmembrane</keyword>
<feature type="transmembrane region" description="Helical" evidence="2">
    <location>
        <begin position="65"/>
        <end position="84"/>
    </location>
</feature>
<keyword evidence="2" id="KW-0472">Membrane</keyword>
<feature type="transmembrane region" description="Helical" evidence="2">
    <location>
        <begin position="160"/>
        <end position="183"/>
    </location>
</feature>
<name>A0A8X7T0P1_9BASI</name>